<dbReference type="PANTHER" id="PTHR43265">
    <property type="entry name" value="ESTERASE ESTD"/>
    <property type="match status" value="1"/>
</dbReference>
<dbReference type="GO" id="GO:0052689">
    <property type="term" value="F:carboxylic ester hydrolase activity"/>
    <property type="evidence" value="ECO:0007669"/>
    <property type="project" value="TreeGrafter"/>
</dbReference>
<dbReference type="Gene3D" id="3.40.50.1820">
    <property type="entry name" value="alpha/beta hydrolase"/>
    <property type="match status" value="1"/>
</dbReference>
<dbReference type="EMBL" id="CP022521">
    <property type="protein sequence ID" value="ASO18161.1"/>
    <property type="molecule type" value="Genomic_DNA"/>
</dbReference>
<sequence length="387" mass="41176">MMRTRREGSDHTAADDTTAVGRRPMSALIGVLAAASIAVAGSAAAYAEQEPPTVTSWTGTDRDVTFTAPDGLELHGSLRLPAHTRKPVPAVLLVAGSGPTDREGNSPGLPGDIGTLRSLADTFAKNGIASLRYDKLGSGETGLGPYAEDPASIDFDVFVQHAAEGLRLLADQPEVDQDRLMVTGHSEGGLIALVLAQDETLDVPPISSLGLLTPLSTRYLTLLTDQVTAQLHAQVEAGLLPREQADALLASLTEIVESLRTEGRLPDSVPPELAPLFNPMNERFLHDADQYDPAEVAAVLPSDVSVYVACATDDIQVSCTDVDALRAGLAEREAGHTTASTLYRVNHVLKEVGSNGSDGSEYGEPLPFSRQLRLELSWFTFTQLHLR</sequence>
<accession>A0A221VY44</accession>
<name>A0A221VY44_9PSEU</name>
<reference evidence="2 3" key="1">
    <citation type="submission" date="2017-07" db="EMBL/GenBank/DDBJ databases">
        <title>Complete genome sequence of Actinoalloteichus hoggarensis DSM 45943, type strain of Actinoalloteichus hoggarensis.</title>
        <authorList>
            <person name="Ruckert C."/>
            <person name="Nouioui I."/>
            <person name="Willmese J."/>
            <person name="van Wezel G."/>
            <person name="Klenk H.-P."/>
            <person name="Kalinowski J."/>
            <person name="Zotchev S.B."/>
        </authorList>
    </citation>
    <scope>NUCLEOTIDE SEQUENCE [LARGE SCALE GENOMIC DNA]</scope>
    <source>
        <strain evidence="2 3">DSM 45943</strain>
    </source>
</reference>
<gene>
    <name evidence="2" type="ORF">AHOG_02485</name>
</gene>
<dbReference type="InterPro" id="IPR029058">
    <property type="entry name" value="AB_hydrolase_fold"/>
</dbReference>
<protein>
    <submittedName>
        <fullName evidence="2">Alpha/beta hydrolase family protein</fullName>
    </submittedName>
</protein>
<dbReference type="Proteomes" id="UP000204221">
    <property type="component" value="Chromosome"/>
</dbReference>
<dbReference type="Pfam" id="PF12146">
    <property type="entry name" value="Hydrolase_4"/>
    <property type="match status" value="1"/>
</dbReference>
<dbReference type="KEGG" id="ahg:AHOG_02485"/>
<organism evidence="2 3">
    <name type="scientific">Actinoalloteichus hoggarensis</name>
    <dbReference type="NCBI Taxonomy" id="1470176"/>
    <lineage>
        <taxon>Bacteria</taxon>
        <taxon>Bacillati</taxon>
        <taxon>Actinomycetota</taxon>
        <taxon>Actinomycetes</taxon>
        <taxon>Pseudonocardiales</taxon>
        <taxon>Pseudonocardiaceae</taxon>
        <taxon>Actinoalloteichus</taxon>
    </lineage>
</organism>
<dbReference type="InterPro" id="IPR053145">
    <property type="entry name" value="AB_hydrolase_Est10"/>
</dbReference>
<evidence type="ECO:0000259" key="1">
    <source>
        <dbReference type="Pfam" id="PF12146"/>
    </source>
</evidence>
<dbReference type="SUPFAM" id="SSF53474">
    <property type="entry name" value="alpha/beta-Hydrolases"/>
    <property type="match status" value="1"/>
</dbReference>
<proteinExistence type="predicted"/>
<keyword evidence="2" id="KW-0378">Hydrolase</keyword>
<dbReference type="InterPro" id="IPR022742">
    <property type="entry name" value="Hydrolase_4"/>
</dbReference>
<evidence type="ECO:0000313" key="3">
    <source>
        <dbReference type="Proteomes" id="UP000204221"/>
    </source>
</evidence>
<feature type="domain" description="Serine aminopeptidase S33" evidence="1">
    <location>
        <begin position="109"/>
        <end position="199"/>
    </location>
</feature>
<keyword evidence="3" id="KW-1185">Reference proteome</keyword>
<dbReference type="PANTHER" id="PTHR43265:SF1">
    <property type="entry name" value="ESTERASE ESTD"/>
    <property type="match status" value="1"/>
</dbReference>
<evidence type="ECO:0000313" key="2">
    <source>
        <dbReference type="EMBL" id="ASO18161.1"/>
    </source>
</evidence>
<dbReference type="AlphaFoldDB" id="A0A221VY44"/>